<dbReference type="InterPro" id="IPR052345">
    <property type="entry name" value="Rad_response_metalloprotease"/>
</dbReference>
<dbReference type="RefSeq" id="WP_051778163.1">
    <property type="nucleotide sequence ID" value="NZ_BSRX01000062.1"/>
</dbReference>
<comment type="caution">
    <text evidence="2">The sequence shown here is derived from an EMBL/GenBank/DDBJ whole genome shotgun (WGS) entry which is preliminary data.</text>
</comment>
<evidence type="ECO:0000313" key="3">
    <source>
        <dbReference type="Proteomes" id="UP001165143"/>
    </source>
</evidence>
<protein>
    <recommendedName>
        <fullName evidence="1">IrrE N-terminal-like domain-containing protein</fullName>
    </recommendedName>
</protein>
<dbReference type="AlphaFoldDB" id="A0A9W6PQ12"/>
<dbReference type="PANTHER" id="PTHR43236:SF1">
    <property type="entry name" value="BLL7220 PROTEIN"/>
    <property type="match status" value="1"/>
</dbReference>
<dbReference type="Pfam" id="PF06114">
    <property type="entry name" value="Peptidase_M78"/>
    <property type="match status" value="1"/>
</dbReference>
<name>A0A9W6PQ12_9ACTN</name>
<accession>A0A9W6PQ12</accession>
<gene>
    <name evidence="2" type="ORF">Kpho01_69040</name>
</gene>
<evidence type="ECO:0000259" key="1">
    <source>
        <dbReference type="Pfam" id="PF06114"/>
    </source>
</evidence>
<dbReference type="InterPro" id="IPR010359">
    <property type="entry name" value="IrrE_HExxH"/>
</dbReference>
<dbReference type="Proteomes" id="UP001165143">
    <property type="component" value="Unassembled WGS sequence"/>
</dbReference>
<evidence type="ECO:0000313" key="2">
    <source>
        <dbReference type="EMBL" id="GLW58894.1"/>
    </source>
</evidence>
<dbReference type="Gene3D" id="1.10.10.2910">
    <property type="match status" value="1"/>
</dbReference>
<organism evidence="2 3">
    <name type="scientific">Kitasatospora phosalacinea</name>
    <dbReference type="NCBI Taxonomy" id="2065"/>
    <lineage>
        <taxon>Bacteria</taxon>
        <taxon>Bacillati</taxon>
        <taxon>Actinomycetota</taxon>
        <taxon>Actinomycetes</taxon>
        <taxon>Kitasatosporales</taxon>
        <taxon>Streptomycetaceae</taxon>
        <taxon>Kitasatospora</taxon>
    </lineage>
</organism>
<dbReference type="EMBL" id="BSRX01000062">
    <property type="protein sequence ID" value="GLW58894.1"/>
    <property type="molecule type" value="Genomic_DNA"/>
</dbReference>
<reference evidence="2" key="1">
    <citation type="submission" date="2023-02" db="EMBL/GenBank/DDBJ databases">
        <title>Kitasatospora phosalacinea NBRC 14362.</title>
        <authorList>
            <person name="Ichikawa N."/>
            <person name="Sato H."/>
            <person name="Tonouchi N."/>
        </authorList>
    </citation>
    <scope>NUCLEOTIDE SEQUENCE</scope>
    <source>
        <strain evidence="2">NBRC 14362</strain>
    </source>
</reference>
<dbReference type="PANTHER" id="PTHR43236">
    <property type="entry name" value="ANTITOXIN HIGA1"/>
    <property type="match status" value="1"/>
</dbReference>
<proteinExistence type="predicted"/>
<feature type="domain" description="IrrE N-terminal-like" evidence="1">
    <location>
        <begin position="36"/>
        <end position="133"/>
    </location>
</feature>
<dbReference type="OrthoDB" id="9794834at2"/>
<sequence length="304" mass="33099">MSWDQAHGIAMIAAKHAHEDLKVQRNRYVDVFSSSKDFGVEVLVRPTGPLLGLYVAADDGGPACMLNAGLDEVEARHTLAHELGHHVLGHGTTLDHEVPSPQAWGEGWPEHEKAAEVFASWFLMPLPAVRAALDLSGIRTPTAPEHAYRIARWLGTPYATTVRHLIRLKFITRKTAGQWLKTTPAAIKHHLSHGLPPGPGTHIHLLAPHAHQAHLHAAAGDMLLLGFPATWNRIPPGFTTEDPHNDAALPWEGGPLAGRALWLSPNLPPTTTLTATAHPTCEELSITVHPTPPRSGCDYYWDQG</sequence>